<dbReference type="EMBL" id="JAYLVJ010000015">
    <property type="protein sequence ID" value="MEO1755052.1"/>
    <property type="molecule type" value="Genomic_DNA"/>
</dbReference>
<reference evidence="3" key="2">
    <citation type="submission" date="2016-06" db="EMBL/GenBank/DDBJ databases">
        <authorList>
            <person name="Huang P."/>
            <person name="Jiang X."/>
            <person name="Liu X."/>
        </authorList>
    </citation>
    <scope>NUCLEOTIDE SEQUENCE</scope>
    <source>
        <strain evidence="3">852011</strain>
    </source>
</reference>
<dbReference type="RefSeq" id="WP_107203712.1">
    <property type="nucleotide sequence ID" value="NZ_CP015958.1"/>
</dbReference>
<evidence type="ECO:0000313" key="3">
    <source>
        <dbReference type="EMBL" id="QLB61619.1"/>
    </source>
</evidence>
<proteinExistence type="predicted"/>
<evidence type="ECO:0000313" key="4">
    <source>
        <dbReference type="Proteomes" id="UP000509548"/>
    </source>
</evidence>
<name>A0A9Q6RZZ1_9BURK</name>
<protein>
    <submittedName>
        <fullName evidence="3">Uncharacterized protein</fullName>
    </submittedName>
</protein>
<dbReference type="EMBL" id="CP015958">
    <property type="protein sequence ID" value="QLB61619.1"/>
    <property type="molecule type" value="Genomic_DNA"/>
</dbReference>
<reference evidence="3 4" key="1">
    <citation type="journal article" date="2014" name="Genome Announc.">
        <title>Draft Genome Sequence of the Haloacid-Degrading Burkholderia caribensis Strain MBA4.</title>
        <authorList>
            <person name="Pan Y."/>
            <person name="Kong K.F."/>
            <person name="Tsang J.S."/>
        </authorList>
    </citation>
    <scope>NUCLEOTIDE SEQUENCE [LARGE SCALE GENOMIC DNA]</scope>
    <source>
        <strain evidence="3 4">852011</strain>
    </source>
</reference>
<evidence type="ECO:0000313" key="5">
    <source>
        <dbReference type="Proteomes" id="UP001462961"/>
    </source>
</evidence>
<evidence type="ECO:0000256" key="1">
    <source>
        <dbReference type="SAM" id="MobiDB-lite"/>
    </source>
</evidence>
<feature type="compositionally biased region" description="Basic and acidic residues" evidence="1">
    <location>
        <begin position="112"/>
        <end position="127"/>
    </location>
</feature>
<dbReference type="Proteomes" id="UP000509548">
    <property type="component" value="Chromosome 1"/>
</dbReference>
<dbReference type="AlphaFoldDB" id="A0A9Q6RZZ1"/>
<accession>A0A9Q6RZZ1</accession>
<keyword evidence="5" id="KW-1185">Reference proteome</keyword>
<gene>
    <name evidence="3" type="ORF">A9O66_04000</name>
    <name evidence="2" type="ORF">VOI32_14045</name>
</gene>
<sequence length="202" mass="20205">MSIIGTLPDNITNGTLADAAQVMANLNFIVNQVNANANPSGTLTAPAGTTMAFQQNTAPLGWVAQTTNNDCAMRVTTPAGFVGLAGANAFSSLLRGGISVDSHALSVSEMPSHAHSDSGHSHADAGHVHNAPSGTAFLVSGAVPIQGGGSAFYNTAPNTAIGNANIQASAANIQNTGGGGGHTHSTTNFQILSIDFIVAVKS</sequence>
<reference evidence="2 5" key="3">
    <citation type="submission" date="2024-01" db="EMBL/GenBank/DDBJ databases">
        <title>The diversity of rhizobia nodulating Mimosa spp. in eleven states of Brazil covering several biomes is determined by host plant, location, and edaphic factors.</title>
        <authorList>
            <person name="Rouws L."/>
            <person name="Barauna A."/>
            <person name="Beukes C."/>
            <person name="De Faria S.M."/>
            <person name="Gross E."/>
            <person name="Dos Reis Junior F.B."/>
            <person name="Simon M."/>
            <person name="Maluk M."/>
            <person name="Odee D.W."/>
            <person name="Kenicer G."/>
            <person name="Young J.P.W."/>
            <person name="Reis V.M."/>
            <person name="Zilli J."/>
            <person name="James E.K."/>
        </authorList>
    </citation>
    <scope>NUCLEOTIDE SEQUENCE [LARGE SCALE GENOMIC DNA]</scope>
    <source>
        <strain evidence="2 5">JHI1651</strain>
    </source>
</reference>
<evidence type="ECO:0000313" key="2">
    <source>
        <dbReference type="EMBL" id="MEO1755052.1"/>
    </source>
</evidence>
<feature type="region of interest" description="Disordered" evidence="1">
    <location>
        <begin position="109"/>
        <end position="129"/>
    </location>
</feature>
<dbReference type="Proteomes" id="UP001462961">
    <property type="component" value="Unassembled WGS sequence"/>
</dbReference>
<organism evidence="3 4">
    <name type="scientific">Paraburkholderia caribensis</name>
    <dbReference type="NCBI Taxonomy" id="75105"/>
    <lineage>
        <taxon>Bacteria</taxon>
        <taxon>Pseudomonadati</taxon>
        <taxon>Pseudomonadota</taxon>
        <taxon>Betaproteobacteria</taxon>
        <taxon>Burkholderiales</taxon>
        <taxon>Burkholderiaceae</taxon>
        <taxon>Paraburkholderia</taxon>
    </lineage>
</organism>